<comment type="subcellular location">
    <subcellularLocation>
        <location evidence="1">Cell membrane</location>
        <topology evidence="1">Multi-pass membrane protein</topology>
    </subcellularLocation>
</comment>
<dbReference type="CDD" id="cd06550">
    <property type="entry name" value="TM_ABC_iron-siderophores_like"/>
    <property type="match status" value="1"/>
</dbReference>
<dbReference type="InterPro" id="IPR037294">
    <property type="entry name" value="ABC_BtuC-like"/>
</dbReference>
<keyword evidence="10 13" id="KW-0472">Membrane</keyword>
<evidence type="ECO:0000256" key="10">
    <source>
        <dbReference type="ARBA" id="ARBA00023136"/>
    </source>
</evidence>
<dbReference type="GO" id="GO:0022857">
    <property type="term" value="F:transmembrane transporter activity"/>
    <property type="evidence" value="ECO:0007669"/>
    <property type="project" value="InterPro"/>
</dbReference>
<keyword evidence="4" id="KW-1003">Cell membrane</keyword>
<evidence type="ECO:0000256" key="12">
    <source>
        <dbReference type="ARBA" id="ARBA00066247"/>
    </source>
</evidence>
<evidence type="ECO:0000256" key="11">
    <source>
        <dbReference type="ARBA" id="ARBA00054099"/>
    </source>
</evidence>
<evidence type="ECO:0000313" key="15">
    <source>
        <dbReference type="Proteomes" id="UP000027778"/>
    </source>
</evidence>
<dbReference type="FunFam" id="1.10.3470.10:FF:000004">
    <property type="entry name" value="Iron compound ABC transporter, permease"/>
    <property type="match status" value="1"/>
</dbReference>
<dbReference type="GO" id="GO:0005886">
    <property type="term" value="C:plasma membrane"/>
    <property type="evidence" value="ECO:0007669"/>
    <property type="project" value="UniProtKB-SubCell"/>
</dbReference>
<feature type="transmembrane region" description="Helical" evidence="13">
    <location>
        <begin position="12"/>
        <end position="32"/>
    </location>
</feature>
<feature type="transmembrane region" description="Helical" evidence="13">
    <location>
        <begin position="135"/>
        <end position="161"/>
    </location>
</feature>
<dbReference type="GO" id="GO:0033214">
    <property type="term" value="P:siderophore-iron import into cell"/>
    <property type="evidence" value="ECO:0007669"/>
    <property type="project" value="TreeGrafter"/>
</dbReference>
<evidence type="ECO:0000256" key="1">
    <source>
        <dbReference type="ARBA" id="ARBA00004651"/>
    </source>
</evidence>
<sequence length="323" mass="36198">MQHRKHTSHKKILALLAIVSFVAIGIFLFINLNMNTLDYALPRRGKKLLAMVITGGAIAFSSIIFQTISNNRILTPSVIGLDSLYMFIQTFVVFVLGSQHIAMMNTNINFLISVSLMVVFSLFLYKFLFKREGNNIYFLLLIGLIFGTFFQSISSFMQVLIDPNEFQIVQGKMFASVNNVRTELLVTSTIGIVLVLAYVYKELKLLDVLSLGREEAINLGIDYDKVVKKLLIVIAVLVSISTALVGPITFLGLLVVNVARECLRTYRHKYLIAGSIFISIIALVGGQLIVERVFEFNTTLSVIVNFVGGVYFIYLLLKESKAW</sequence>
<comment type="caution">
    <text evidence="14">The sequence shown here is derived from an EMBL/GenBank/DDBJ whole genome shotgun (WGS) entry which is preliminary data.</text>
</comment>
<feature type="transmembrane region" description="Helical" evidence="13">
    <location>
        <begin position="48"/>
        <end position="68"/>
    </location>
</feature>
<evidence type="ECO:0000256" key="8">
    <source>
        <dbReference type="ARBA" id="ARBA00023004"/>
    </source>
</evidence>
<feature type="transmembrane region" description="Helical" evidence="13">
    <location>
        <begin position="230"/>
        <end position="258"/>
    </location>
</feature>
<comment type="subunit">
    <text evidence="12">The complex is composed of two ATP-binding proteins (FatE), two transmembrane proteins (FatC and FatD) and a solute-binding protein (FpuA).</text>
</comment>
<dbReference type="Pfam" id="PF01032">
    <property type="entry name" value="FecCD"/>
    <property type="match status" value="1"/>
</dbReference>
<dbReference type="RefSeq" id="WP_033674454.1">
    <property type="nucleotide sequence ID" value="NZ_JOTM01000007.1"/>
</dbReference>
<dbReference type="STRING" id="574375.AZF08_18635"/>
<evidence type="ECO:0000256" key="2">
    <source>
        <dbReference type="ARBA" id="ARBA00007935"/>
    </source>
</evidence>
<name>A0A073KAR8_9BACI</name>
<proteinExistence type="inferred from homology"/>
<keyword evidence="8" id="KW-0408">Iron</keyword>
<comment type="similarity">
    <text evidence="2">Belongs to the binding-protein-dependent transport system permease family. FecCD subfamily.</text>
</comment>
<feature type="transmembrane region" description="Helical" evidence="13">
    <location>
        <begin position="296"/>
        <end position="317"/>
    </location>
</feature>
<dbReference type="SUPFAM" id="SSF81345">
    <property type="entry name" value="ABC transporter involved in vitamin B12 uptake, BtuC"/>
    <property type="match status" value="1"/>
</dbReference>
<feature type="transmembrane region" description="Helical" evidence="13">
    <location>
        <begin position="74"/>
        <end position="96"/>
    </location>
</feature>
<keyword evidence="3" id="KW-0813">Transport</keyword>
<dbReference type="PANTHER" id="PTHR30472">
    <property type="entry name" value="FERRIC ENTEROBACTIN TRANSPORT SYSTEM PERMEASE PROTEIN"/>
    <property type="match status" value="1"/>
</dbReference>
<keyword evidence="6 13" id="KW-0812">Transmembrane</keyword>
<dbReference type="Proteomes" id="UP000027778">
    <property type="component" value="Unassembled WGS sequence"/>
</dbReference>
<keyword evidence="7 13" id="KW-1133">Transmembrane helix</keyword>
<evidence type="ECO:0000256" key="13">
    <source>
        <dbReference type="SAM" id="Phobius"/>
    </source>
</evidence>
<keyword evidence="9" id="KW-0406">Ion transport</keyword>
<organism evidence="14 15">
    <name type="scientific">Bacillus gaemokensis</name>
    <dbReference type="NCBI Taxonomy" id="574375"/>
    <lineage>
        <taxon>Bacteria</taxon>
        <taxon>Bacillati</taxon>
        <taxon>Bacillota</taxon>
        <taxon>Bacilli</taxon>
        <taxon>Bacillales</taxon>
        <taxon>Bacillaceae</taxon>
        <taxon>Bacillus</taxon>
        <taxon>Bacillus cereus group</taxon>
    </lineage>
</organism>
<dbReference type="PANTHER" id="PTHR30472:SF19">
    <property type="entry name" value="PETROBACTIN IMPORT SYSTEM PERMEASE PROTEIN YCLO"/>
    <property type="match status" value="1"/>
</dbReference>
<evidence type="ECO:0000256" key="3">
    <source>
        <dbReference type="ARBA" id="ARBA00022448"/>
    </source>
</evidence>
<evidence type="ECO:0000256" key="9">
    <source>
        <dbReference type="ARBA" id="ARBA00023065"/>
    </source>
</evidence>
<protein>
    <submittedName>
        <fullName evidence="14">Iron ABC transporter permease</fullName>
    </submittedName>
</protein>
<dbReference type="Gene3D" id="1.10.3470.10">
    <property type="entry name" value="ABC transporter involved in vitamin B12 uptake, BtuC"/>
    <property type="match status" value="1"/>
</dbReference>
<dbReference type="OrthoDB" id="9796260at2"/>
<dbReference type="eggNOG" id="COG4605">
    <property type="taxonomic scope" value="Bacteria"/>
</dbReference>
<evidence type="ECO:0000256" key="5">
    <source>
        <dbReference type="ARBA" id="ARBA00022496"/>
    </source>
</evidence>
<dbReference type="InterPro" id="IPR000522">
    <property type="entry name" value="ABC_transptr_permease_BtuC"/>
</dbReference>
<evidence type="ECO:0000313" key="14">
    <source>
        <dbReference type="EMBL" id="KEK24374.1"/>
    </source>
</evidence>
<accession>A0A073KAR8</accession>
<keyword evidence="15" id="KW-1185">Reference proteome</keyword>
<feature type="transmembrane region" description="Helical" evidence="13">
    <location>
        <begin position="270"/>
        <end position="290"/>
    </location>
</feature>
<evidence type="ECO:0000256" key="6">
    <source>
        <dbReference type="ARBA" id="ARBA00022692"/>
    </source>
</evidence>
<feature type="transmembrane region" description="Helical" evidence="13">
    <location>
        <begin position="108"/>
        <end position="129"/>
    </location>
</feature>
<evidence type="ECO:0000256" key="7">
    <source>
        <dbReference type="ARBA" id="ARBA00022989"/>
    </source>
</evidence>
<dbReference type="AlphaFoldDB" id="A0A073KAR8"/>
<evidence type="ECO:0000256" key="4">
    <source>
        <dbReference type="ARBA" id="ARBA00022475"/>
    </source>
</evidence>
<gene>
    <name evidence="14" type="ORF">BAGA_26905</name>
</gene>
<comment type="function">
    <text evidence="11">Part of an ABC transporter complex involved in ferric-petrobactin uptake. Probably responsible for the translocation of the substrate across the membrane.</text>
</comment>
<reference evidence="14 15" key="1">
    <citation type="submission" date="2014-06" db="EMBL/GenBank/DDBJ databases">
        <title>Draft genome sequence of Bacillus gaemokensis JCM 15801 (MCCC 1A00707).</title>
        <authorList>
            <person name="Lai Q."/>
            <person name="Liu Y."/>
            <person name="Shao Z."/>
        </authorList>
    </citation>
    <scope>NUCLEOTIDE SEQUENCE [LARGE SCALE GENOMIC DNA]</scope>
    <source>
        <strain evidence="14 15">JCM 15801</strain>
    </source>
</reference>
<keyword evidence="5" id="KW-0410">Iron transport</keyword>
<dbReference type="EMBL" id="JOTM01000007">
    <property type="protein sequence ID" value="KEK24374.1"/>
    <property type="molecule type" value="Genomic_DNA"/>
</dbReference>